<dbReference type="InterPro" id="IPR006127">
    <property type="entry name" value="ZnuA-like"/>
</dbReference>
<dbReference type="EMBL" id="JABFRW010000097">
    <property type="protein sequence ID" value="NOT34169.1"/>
    <property type="molecule type" value="Genomic_DNA"/>
</dbReference>
<dbReference type="InterPro" id="IPR050492">
    <property type="entry name" value="Bact_metal-bind_prot9"/>
</dbReference>
<dbReference type="InterPro" id="IPR006128">
    <property type="entry name" value="Lipoprotein_PsaA-like"/>
</dbReference>
<dbReference type="AlphaFoldDB" id="A0A849SYK7"/>
<feature type="chain" id="PRO_5032917381" evidence="4">
    <location>
        <begin position="28"/>
        <end position="300"/>
    </location>
</feature>
<evidence type="ECO:0000256" key="4">
    <source>
        <dbReference type="SAM" id="SignalP"/>
    </source>
</evidence>
<dbReference type="Pfam" id="PF01297">
    <property type="entry name" value="ZnuA"/>
    <property type="match status" value="1"/>
</dbReference>
<dbReference type="PANTHER" id="PTHR42953:SF2">
    <property type="entry name" value="ADHESION PROTEIN"/>
    <property type="match status" value="1"/>
</dbReference>
<comment type="caution">
    <text evidence="5">The sequence shown here is derived from an EMBL/GenBank/DDBJ whole genome shotgun (WGS) entry which is preliminary data.</text>
</comment>
<evidence type="ECO:0000256" key="1">
    <source>
        <dbReference type="ARBA" id="ARBA00022448"/>
    </source>
</evidence>
<organism evidence="5 6">
    <name type="scientific">Eiseniibacteriota bacterium</name>
    <dbReference type="NCBI Taxonomy" id="2212470"/>
    <lineage>
        <taxon>Bacteria</taxon>
        <taxon>Candidatus Eiseniibacteriota</taxon>
    </lineage>
</organism>
<proteinExistence type="inferred from homology"/>
<dbReference type="PRINTS" id="PR00690">
    <property type="entry name" value="ADHESNFAMILY"/>
</dbReference>
<dbReference type="GO" id="GO:0046872">
    <property type="term" value="F:metal ion binding"/>
    <property type="evidence" value="ECO:0007669"/>
    <property type="project" value="InterPro"/>
</dbReference>
<dbReference type="Proteomes" id="UP000580839">
    <property type="component" value="Unassembled WGS sequence"/>
</dbReference>
<reference evidence="5 6" key="1">
    <citation type="submission" date="2020-04" db="EMBL/GenBank/DDBJ databases">
        <title>Metagenomic profiling of ammonia- and methane-oxidizing microorganisms in a Dutch drinking water treatment plant.</title>
        <authorList>
            <person name="Poghosyan L."/>
            <person name="Leucker S."/>
        </authorList>
    </citation>
    <scope>NUCLEOTIDE SEQUENCE [LARGE SCALE GENOMIC DNA]</scope>
    <source>
        <strain evidence="5">S-RSF-IL-03</strain>
    </source>
</reference>
<accession>A0A849SYK7</accession>
<name>A0A849SYK7_UNCEI</name>
<comment type="similarity">
    <text evidence="3">Belongs to the bacterial solute-binding protein 9 family.</text>
</comment>
<evidence type="ECO:0000313" key="6">
    <source>
        <dbReference type="Proteomes" id="UP000580839"/>
    </source>
</evidence>
<dbReference type="GO" id="GO:0030001">
    <property type="term" value="P:metal ion transport"/>
    <property type="evidence" value="ECO:0007669"/>
    <property type="project" value="InterPro"/>
</dbReference>
<evidence type="ECO:0000313" key="5">
    <source>
        <dbReference type="EMBL" id="NOT34169.1"/>
    </source>
</evidence>
<keyword evidence="1 3" id="KW-0813">Transport</keyword>
<dbReference type="GO" id="GO:0007155">
    <property type="term" value="P:cell adhesion"/>
    <property type="evidence" value="ECO:0007669"/>
    <property type="project" value="InterPro"/>
</dbReference>
<evidence type="ECO:0000256" key="2">
    <source>
        <dbReference type="ARBA" id="ARBA00022729"/>
    </source>
</evidence>
<dbReference type="InterPro" id="IPR006129">
    <property type="entry name" value="AdhesinB"/>
</dbReference>
<dbReference type="SUPFAM" id="SSF53807">
    <property type="entry name" value="Helical backbone' metal receptor"/>
    <property type="match status" value="1"/>
</dbReference>
<dbReference type="Gene3D" id="3.40.50.1980">
    <property type="entry name" value="Nitrogenase molybdenum iron protein domain"/>
    <property type="match status" value="2"/>
</dbReference>
<protein>
    <submittedName>
        <fullName evidence="5">Zinc ABC transporter substrate-binding protein</fullName>
    </submittedName>
</protein>
<sequence>MIRIPFMRTACAVLVTAALAAASPVEAKLRIAASTNDLASIAATVGGEQVEVFSIARPNADPHRVEALPSYMVKVSRAQLFLEVGLGLDQWANAILEGSRNASVQTVDCSKGVRVLEKPGGKVDASMGDVHPDGNPHYWLDPRNGAIVATNIAEALARLDAAHAADYRSRAEAFGREADAAWQRGRSLAATLPSRTVFTYHRSWSYLADAFGLEVAATVEPVPGIPPTVRQLAELVRVAKARKIGLLIQEPYYSAEAGRFLAREAGVRTVIASSACDAPTAGSYLAHFAAVLESIAGGRK</sequence>
<feature type="signal peptide" evidence="4">
    <location>
        <begin position="1"/>
        <end position="27"/>
    </location>
</feature>
<dbReference type="PRINTS" id="PR00691">
    <property type="entry name" value="ADHESINB"/>
</dbReference>
<evidence type="ECO:0000256" key="3">
    <source>
        <dbReference type="RuleBase" id="RU003512"/>
    </source>
</evidence>
<keyword evidence="2 4" id="KW-0732">Signal</keyword>
<gene>
    <name evidence="5" type="ORF">HOP12_08380</name>
</gene>
<dbReference type="PANTHER" id="PTHR42953">
    <property type="entry name" value="HIGH-AFFINITY ZINC UPTAKE SYSTEM PROTEIN ZNUA-RELATED"/>
    <property type="match status" value="1"/>
</dbReference>